<feature type="compositionally biased region" description="Low complexity" evidence="1">
    <location>
        <begin position="361"/>
        <end position="382"/>
    </location>
</feature>
<comment type="caution">
    <text evidence="2">The sequence shown here is derived from an EMBL/GenBank/DDBJ whole genome shotgun (WGS) entry which is preliminary data.</text>
</comment>
<proteinExistence type="predicted"/>
<evidence type="ECO:0000256" key="1">
    <source>
        <dbReference type="SAM" id="MobiDB-lite"/>
    </source>
</evidence>
<gene>
    <name evidence="2" type="ORF">EIP91_002168</name>
</gene>
<feature type="region of interest" description="Disordered" evidence="1">
    <location>
        <begin position="104"/>
        <end position="245"/>
    </location>
</feature>
<accession>A0A4R0RPT3</accession>
<feature type="compositionally biased region" description="Polar residues" evidence="1">
    <location>
        <begin position="439"/>
        <end position="457"/>
    </location>
</feature>
<feature type="compositionally biased region" description="Polar residues" evidence="1">
    <location>
        <begin position="209"/>
        <end position="222"/>
    </location>
</feature>
<feature type="compositionally biased region" description="Polar residues" evidence="1">
    <location>
        <begin position="694"/>
        <end position="706"/>
    </location>
</feature>
<feature type="compositionally biased region" description="Basic and acidic residues" evidence="1">
    <location>
        <begin position="765"/>
        <end position="775"/>
    </location>
</feature>
<feature type="compositionally biased region" description="Polar residues" evidence="1">
    <location>
        <begin position="14"/>
        <end position="37"/>
    </location>
</feature>
<feature type="compositionally biased region" description="Polar residues" evidence="1">
    <location>
        <begin position="45"/>
        <end position="55"/>
    </location>
</feature>
<feature type="compositionally biased region" description="Polar residues" evidence="1">
    <location>
        <begin position="828"/>
        <end position="839"/>
    </location>
</feature>
<dbReference type="OrthoDB" id="3266087at2759"/>
<feature type="compositionally biased region" description="Low complexity" evidence="1">
    <location>
        <begin position="661"/>
        <end position="675"/>
    </location>
</feature>
<organism evidence="2 3">
    <name type="scientific">Steccherinum ochraceum</name>
    <dbReference type="NCBI Taxonomy" id="92696"/>
    <lineage>
        <taxon>Eukaryota</taxon>
        <taxon>Fungi</taxon>
        <taxon>Dikarya</taxon>
        <taxon>Basidiomycota</taxon>
        <taxon>Agaricomycotina</taxon>
        <taxon>Agaricomycetes</taxon>
        <taxon>Polyporales</taxon>
        <taxon>Steccherinaceae</taxon>
        <taxon>Steccherinum</taxon>
    </lineage>
</organism>
<reference evidence="2 3" key="1">
    <citation type="submission" date="2018-11" db="EMBL/GenBank/DDBJ databases">
        <title>Genome assembly of Steccherinum ochraceum LE-BIN_3174, the white-rot fungus of the Steccherinaceae family (The Residual Polyporoid clade, Polyporales, Basidiomycota).</title>
        <authorList>
            <person name="Fedorova T.V."/>
            <person name="Glazunova O.A."/>
            <person name="Landesman E.O."/>
            <person name="Moiseenko K.V."/>
            <person name="Psurtseva N.V."/>
            <person name="Savinova O.S."/>
            <person name="Shakhova N.V."/>
            <person name="Tyazhelova T.V."/>
            <person name="Vasina D.V."/>
        </authorList>
    </citation>
    <scope>NUCLEOTIDE SEQUENCE [LARGE SCALE GENOMIC DNA]</scope>
    <source>
        <strain evidence="2 3">LE-BIN_3174</strain>
    </source>
</reference>
<evidence type="ECO:0000313" key="3">
    <source>
        <dbReference type="Proteomes" id="UP000292702"/>
    </source>
</evidence>
<feature type="compositionally biased region" description="Polar residues" evidence="1">
    <location>
        <begin position="287"/>
        <end position="299"/>
    </location>
</feature>
<feature type="region of interest" description="Disordered" evidence="1">
    <location>
        <begin position="543"/>
        <end position="596"/>
    </location>
</feature>
<feature type="compositionally biased region" description="Pro residues" evidence="1">
    <location>
        <begin position="550"/>
        <end position="569"/>
    </location>
</feature>
<feature type="compositionally biased region" description="Polar residues" evidence="1">
    <location>
        <begin position="190"/>
        <end position="200"/>
    </location>
</feature>
<feature type="compositionally biased region" description="Basic and acidic residues" evidence="1">
    <location>
        <begin position="638"/>
        <end position="652"/>
    </location>
</feature>
<feature type="compositionally biased region" description="Low complexity" evidence="1">
    <location>
        <begin position="300"/>
        <end position="321"/>
    </location>
</feature>
<dbReference type="Proteomes" id="UP000292702">
    <property type="component" value="Unassembled WGS sequence"/>
</dbReference>
<dbReference type="AlphaFoldDB" id="A0A4R0RPT3"/>
<feature type="compositionally biased region" description="Basic residues" evidence="1">
    <location>
        <begin position="397"/>
        <end position="406"/>
    </location>
</feature>
<evidence type="ECO:0000313" key="2">
    <source>
        <dbReference type="EMBL" id="TCD65818.1"/>
    </source>
</evidence>
<sequence>MPSLLVRLRRRAISLTSGENQTQPSNAPAQPEIQNATPEPEATLFSPQQSPSAATPVSRHIIPDINALMDTYASEPSAEHEGSHGLRLPRTRKRSLLDTLATAVGSTIPPEAQAGETSSADDTIQPRTRKRSLLESFATVVGSIRDSPEPSTAEAAEVHDSLDDDIFTSAMGGGEESTSRLSRYGIPRFSQLSSGGTWSTFGRPRRSTGQRTARFTPSSSAYHSRMGSIDSSAPPPSSRARQDSATSINRYYASPSRMSSIAISQSVSSTISRASSPKFSYDDHAPQSHSPPLTNSSRQNSINASHSSPSHRSHPDSQSSNGVIKTGIESPRTFGNITPPPQRTATRASSASPPPLPPLDHPALVATLATRSRATTRESSTSETRRARTRSQSYSFPRRHIRRSRTRTASTNDENLSPSDALTIGHSRGRSLRASSSLPQVRSITGRNGNASPTISTPRLVGELQPPAPKSRASSRHSTTSRRSSAEWSAHQATVGVTSENIHEYGWPAEVSREVLRMSLNEPVGAEEFAEGMARGIHVPEPHALASSRPCPPSLSPLSPPPPPSPSPLFTPSTFLEGSLHSRGDTLSTLHPENLPFDRDHHGENFIHDAQARFDSSRGVADCASESLIGPGLVPLIDGERKMPAQDGEARSRSKSNPSQRATATTLPRTSTSTRAPRRSILNTPTPIPEAGPSTPQRTPSASPNADVSRKHSALKPRRTSSEPGLLSVLETPTNQKGKRKAEEVDITPPDQKTGQRATFVIPENGRRPHHESESSHAPSSYYRKRVRLSATTPTPSPSRPGSSGNTDSIRAGPSPIPGHIHLHRTGSRATSTRSHNQGPPTPTSSRHDSHNHRNTAERRHSMSEMSIPISALIAPHAPSISRSSTYHMRDPRRPPAVRPTSWGLHFKTDDEDGSPLHAWFFFSSSDLSSFRCGG</sequence>
<protein>
    <submittedName>
        <fullName evidence="2">Uncharacterized protein</fullName>
    </submittedName>
</protein>
<dbReference type="EMBL" id="RWJN01000162">
    <property type="protein sequence ID" value="TCD65818.1"/>
    <property type="molecule type" value="Genomic_DNA"/>
</dbReference>
<keyword evidence="3" id="KW-1185">Reference proteome</keyword>
<feature type="region of interest" description="Disordered" evidence="1">
    <location>
        <begin position="274"/>
        <end position="492"/>
    </location>
</feature>
<feature type="region of interest" description="Disordered" evidence="1">
    <location>
        <begin position="12"/>
        <end position="55"/>
    </location>
</feature>
<name>A0A4R0RPT3_9APHY</name>
<feature type="compositionally biased region" description="Polar residues" evidence="1">
    <location>
        <begin position="115"/>
        <end position="126"/>
    </location>
</feature>
<feature type="region of interest" description="Disordered" evidence="1">
    <location>
        <begin position="630"/>
        <end position="864"/>
    </location>
</feature>